<dbReference type="GeneID" id="54328779"/>
<organism evidence="2 3">
    <name type="scientific">Aspergillus tanneri</name>
    <dbReference type="NCBI Taxonomy" id="1220188"/>
    <lineage>
        <taxon>Eukaryota</taxon>
        <taxon>Fungi</taxon>
        <taxon>Dikarya</taxon>
        <taxon>Ascomycota</taxon>
        <taxon>Pezizomycotina</taxon>
        <taxon>Eurotiomycetes</taxon>
        <taxon>Eurotiomycetidae</taxon>
        <taxon>Eurotiales</taxon>
        <taxon>Aspergillaceae</taxon>
        <taxon>Aspergillus</taxon>
        <taxon>Aspergillus subgen. Circumdati</taxon>
    </lineage>
</organism>
<proteinExistence type="predicted"/>
<reference evidence="2 3" key="1">
    <citation type="submission" date="2019-08" db="EMBL/GenBank/DDBJ databases">
        <title>The genome sequence of a newly discovered highly antifungal drug resistant Aspergillus species, Aspergillus tanneri NIH 1004.</title>
        <authorList>
            <person name="Mounaud S."/>
            <person name="Singh I."/>
            <person name="Joardar V."/>
            <person name="Pakala S."/>
            <person name="Pakala S."/>
            <person name="Venepally P."/>
            <person name="Chung J.K."/>
            <person name="Losada L."/>
            <person name="Nierman W.C."/>
        </authorList>
    </citation>
    <scope>NUCLEOTIDE SEQUENCE [LARGE SCALE GENOMIC DNA]</scope>
    <source>
        <strain evidence="2 3">NIH1004</strain>
    </source>
</reference>
<feature type="region of interest" description="Disordered" evidence="1">
    <location>
        <begin position="1"/>
        <end position="24"/>
    </location>
</feature>
<feature type="compositionally biased region" description="Polar residues" evidence="1">
    <location>
        <begin position="7"/>
        <end position="20"/>
    </location>
</feature>
<dbReference type="RefSeq" id="XP_033426745.1">
    <property type="nucleotide sequence ID" value="XM_033570713.1"/>
</dbReference>
<dbReference type="AlphaFoldDB" id="A0A5M9MPP6"/>
<protein>
    <submittedName>
        <fullName evidence="2">Uncharacterized protein</fullName>
    </submittedName>
</protein>
<dbReference type="Proteomes" id="UP000324241">
    <property type="component" value="Unassembled WGS sequence"/>
</dbReference>
<gene>
    <name evidence="2" type="ORF">ATNIH1004_006077</name>
</gene>
<accession>A0A5M9MPP6</accession>
<evidence type="ECO:0000313" key="3">
    <source>
        <dbReference type="Proteomes" id="UP000324241"/>
    </source>
</evidence>
<dbReference type="OrthoDB" id="10309871at2759"/>
<evidence type="ECO:0000313" key="2">
    <source>
        <dbReference type="EMBL" id="KAA8647384.1"/>
    </source>
</evidence>
<dbReference type="EMBL" id="QUQM01000004">
    <property type="protein sequence ID" value="KAA8647384.1"/>
    <property type="molecule type" value="Genomic_DNA"/>
</dbReference>
<feature type="region of interest" description="Disordered" evidence="1">
    <location>
        <begin position="49"/>
        <end position="71"/>
    </location>
</feature>
<sequence>MAGEDWLTTTEITPLRSTPKPTKGALVPDAVQVSLESIYGLPPCGRTKTTRLVPPIHERSPKGHNRPSESPSTVFLTSVDLIFSPLYQLSSRAVSVSSCFDALRIRRLLTQTASPTPDLTAAVRT</sequence>
<name>A0A5M9MPP6_9EURO</name>
<comment type="caution">
    <text evidence="2">The sequence shown here is derived from an EMBL/GenBank/DDBJ whole genome shotgun (WGS) entry which is preliminary data.</text>
</comment>
<evidence type="ECO:0000256" key="1">
    <source>
        <dbReference type="SAM" id="MobiDB-lite"/>
    </source>
</evidence>